<comment type="caution">
    <text evidence="1">The sequence shown here is derived from an EMBL/GenBank/DDBJ whole genome shotgun (WGS) entry which is preliminary data.</text>
</comment>
<keyword evidence="2" id="KW-1185">Reference proteome</keyword>
<organism evidence="1 2">
    <name type="scientific">Trichinella spiralis</name>
    <name type="common">Trichina worm</name>
    <dbReference type="NCBI Taxonomy" id="6334"/>
    <lineage>
        <taxon>Eukaryota</taxon>
        <taxon>Metazoa</taxon>
        <taxon>Ecdysozoa</taxon>
        <taxon>Nematoda</taxon>
        <taxon>Enoplea</taxon>
        <taxon>Dorylaimia</taxon>
        <taxon>Trichinellida</taxon>
        <taxon>Trichinellidae</taxon>
        <taxon>Trichinella</taxon>
    </lineage>
</organism>
<name>A0A0V0YXC5_TRISP</name>
<dbReference type="AlphaFoldDB" id="A0A0V0YXC5"/>
<protein>
    <submittedName>
        <fullName evidence="1">Uncharacterized protein</fullName>
    </submittedName>
</protein>
<proteinExistence type="predicted"/>
<dbReference type="InParanoid" id="A0A0V0YXC5"/>
<dbReference type="EMBL" id="JYDH01004085">
    <property type="protein sequence ID" value="KRY04763.1"/>
    <property type="molecule type" value="Genomic_DNA"/>
</dbReference>
<evidence type="ECO:0000313" key="2">
    <source>
        <dbReference type="Proteomes" id="UP000054776"/>
    </source>
</evidence>
<sequence>MQIYALRLCLGQIICKYLPSGYAWGYASGKIFV</sequence>
<evidence type="ECO:0000313" key="1">
    <source>
        <dbReference type="EMBL" id="KRY04763.1"/>
    </source>
</evidence>
<gene>
    <name evidence="1" type="ORF">T01_4029</name>
</gene>
<feature type="non-terminal residue" evidence="1">
    <location>
        <position position="33"/>
    </location>
</feature>
<dbReference type="Proteomes" id="UP000054776">
    <property type="component" value="Unassembled WGS sequence"/>
</dbReference>
<reference evidence="1 2" key="1">
    <citation type="submission" date="2015-01" db="EMBL/GenBank/DDBJ databases">
        <title>Evolution of Trichinella species and genotypes.</title>
        <authorList>
            <person name="Korhonen P.K."/>
            <person name="Edoardo P."/>
            <person name="Giuseppe L.R."/>
            <person name="Gasser R.B."/>
        </authorList>
    </citation>
    <scope>NUCLEOTIDE SEQUENCE [LARGE SCALE GENOMIC DNA]</scope>
    <source>
        <strain evidence="1">ISS3</strain>
    </source>
</reference>
<accession>A0A0V0YXC5</accession>